<evidence type="ECO:0000313" key="1">
    <source>
        <dbReference type="EMBL" id="CAL1299170.1"/>
    </source>
</evidence>
<dbReference type="AlphaFoldDB" id="A0AAV2BS94"/>
<gene>
    <name evidence="1" type="ORF">LARSCL_LOCUS21197</name>
</gene>
<accession>A0AAV2BS94</accession>
<dbReference type="Proteomes" id="UP001497382">
    <property type="component" value="Unassembled WGS sequence"/>
</dbReference>
<proteinExistence type="predicted"/>
<reference evidence="1 2" key="1">
    <citation type="submission" date="2024-04" db="EMBL/GenBank/DDBJ databases">
        <authorList>
            <person name="Rising A."/>
            <person name="Reimegard J."/>
            <person name="Sonavane S."/>
            <person name="Akerstrom W."/>
            <person name="Nylinder S."/>
            <person name="Hedman E."/>
            <person name="Kallberg Y."/>
        </authorList>
    </citation>
    <scope>NUCLEOTIDE SEQUENCE [LARGE SCALE GENOMIC DNA]</scope>
</reference>
<comment type="caution">
    <text evidence="1">The sequence shown here is derived from an EMBL/GenBank/DDBJ whole genome shotgun (WGS) entry which is preliminary data.</text>
</comment>
<evidence type="ECO:0000313" key="2">
    <source>
        <dbReference type="Proteomes" id="UP001497382"/>
    </source>
</evidence>
<keyword evidence="2" id="KW-1185">Reference proteome</keyword>
<organism evidence="1 2">
    <name type="scientific">Larinioides sclopetarius</name>
    <dbReference type="NCBI Taxonomy" id="280406"/>
    <lineage>
        <taxon>Eukaryota</taxon>
        <taxon>Metazoa</taxon>
        <taxon>Ecdysozoa</taxon>
        <taxon>Arthropoda</taxon>
        <taxon>Chelicerata</taxon>
        <taxon>Arachnida</taxon>
        <taxon>Araneae</taxon>
        <taxon>Araneomorphae</taxon>
        <taxon>Entelegynae</taxon>
        <taxon>Araneoidea</taxon>
        <taxon>Araneidae</taxon>
        <taxon>Larinioides</taxon>
    </lineage>
</organism>
<sequence length="54" mass="6259">MEYIRRKIHLQNFELSGGRVGLVVMFQPQEWTPYTIEDTPSCALNPICSQMSSR</sequence>
<name>A0AAV2BS94_9ARAC</name>
<protein>
    <submittedName>
        <fullName evidence="1">Uncharacterized protein</fullName>
    </submittedName>
</protein>
<dbReference type="EMBL" id="CAXIEN010000488">
    <property type="protein sequence ID" value="CAL1299170.1"/>
    <property type="molecule type" value="Genomic_DNA"/>
</dbReference>